<dbReference type="GO" id="GO:0005524">
    <property type="term" value="F:ATP binding"/>
    <property type="evidence" value="ECO:0007669"/>
    <property type="project" value="UniProtKB-KW"/>
</dbReference>
<dbReference type="InterPro" id="IPR042099">
    <property type="entry name" value="ANL_N_sf"/>
</dbReference>
<dbReference type="OrthoDB" id="9778383at2"/>
<dbReference type="KEGG" id="dmt:DESME_14435"/>
<proteinExistence type="inferred from homology"/>
<dbReference type="FunFam" id="3.30.300.30:FF:000012">
    <property type="entry name" value="D-alanine--D-alanyl carrier protein ligase"/>
    <property type="match status" value="1"/>
</dbReference>
<dbReference type="EMBL" id="CP007032">
    <property type="protein sequence ID" value="AHF08091.1"/>
    <property type="molecule type" value="Genomic_DNA"/>
</dbReference>
<organism evidence="9 10">
    <name type="scientific">Desulfitobacterium metallireducens DSM 15288</name>
    <dbReference type="NCBI Taxonomy" id="871968"/>
    <lineage>
        <taxon>Bacteria</taxon>
        <taxon>Bacillati</taxon>
        <taxon>Bacillota</taxon>
        <taxon>Clostridia</taxon>
        <taxon>Eubacteriales</taxon>
        <taxon>Desulfitobacteriaceae</taxon>
        <taxon>Desulfitobacterium</taxon>
    </lineage>
</organism>
<dbReference type="PROSITE" id="PS00455">
    <property type="entry name" value="AMP_BINDING"/>
    <property type="match status" value="1"/>
</dbReference>
<dbReference type="Pfam" id="PF13193">
    <property type="entry name" value="AMP-binding_C"/>
    <property type="match status" value="1"/>
</dbReference>
<evidence type="ECO:0000313" key="10">
    <source>
        <dbReference type="Proteomes" id="UP000010847"/>
    </source>
</evidence>
<dbReference type="PANTHER" id="PTHR45398">
    <property type="match status" value="1"/>
</dbReference>
<keyword evidence="1" id="KW-0963">Cytoplasm</keyword>
<dbReference type="eggNOG" id="COG1020">
    <property type="taxonomic scope" value="Bacteria"/>
</dbReference>
<dbReference type="NCBIfam" id="NF003417">
    <property type="entry name" value="PRK04813.1"/>
    <property type="match status" value="2"/>
</dbReference>
<sequence length="561" mass="63280">MLIEVIDQWALTCPERVAHQYREQSLTYSDLKTNSDALALWLHEALEGDKVDSVNKAPIVVYGHKENEMLVAFLACAKAGHAYVPVDTSVPLERVRQILEASGTSLLLSPQRVPEELKPAGVTIQENFKAQLNTKDHTETGCSSNFLAPYLGQTPDPDWRVSEDEVYYIIFTSGSTGKPKGVQITLKALESYLNWVNPTYGPEKMKEVFLNQAPFSFDLSVMDLYMSLSNGGTLWSIDKQQIANARELFESFARSNVSFWVSTPSFADICLMDKSFNQELLPNIKRFLFCGEVLSNDTASKLRERFPQALVENLYGPTEATVAVTTITITPEVLERYNPLPVGRVKRDAQILICDTEALNEAFTQEEQITKAQEGQQQDIVESLRRLSCPPQSLPEGTRGEIVIAGPNVSVGYLNRPEQTQKSFFTWCDDQGKEWQAYRTGDAGILEEGMLFFFGRLDFQVKLHGYRIELGDIEENLRKVPGVENAVVLPIERRGKVDYLHAFITTSEPVKESFQMSQHLREELHKTLPDYMLPRRFTFLETMPMTPNGKVDRRALGGGAR</sequence>
<accession>W0EG96</accession>
<dbReference type="InterPro" id="IPR020845">
    <property type="entry name" value="AMP-binding_CS"/>
</dbReference>
<evidence type="ECO:0000256" key="1">
    <source>
        <dbReference type="ARBA" id="ARBA00022490"/>
    </source>
</evidence>
<reference evidence="9 10" key="1">
    <citation type="submission" date="2013-12" db="EMBL/GenBank/DDBJ databases">
        <authorList>
            <consortium name="DOE Joint Genome Institute"/>
            <person name="Smidt H."/>
            <person name="Huntemann M."/>
            <person name="Han J."/>
            <person name="Chen A."/>
            <person name="Kyrpides N."/>
            <person name="Mavromatis K."/>
            <person name="Markowitz V."/>
            <person name="Palaniappan K."/>
            <person name="Ivanova N."/>
            <person name="Schaumberg A."/>
            <person name="Pati A."/>
            <person name="Liolios K."/>
            <person name="Nordberg H.P."/>
            <person name="Cantor M.N."/>
            <person name="Hua S.X."/>
            <person name="Woyke T."/>
        </authorList>
    </citation>
    <scope>NUCLEOTIDE SEQUENCE [LARGE SCALE GENOMIC DNA]</scope>
    <source>
        <strain evidence="10">DSM 15288</strain>
    </source>
</reference>
<evidence type="ECO:0000256" key="6">
    <source>
        <dbReference type="ARBA" id="ARBA00061336"/>
    </source>
</evidence>
<dbReference type="InterPro" id="IPR000873">
    <property type="entry name" value="AMP-dep_synth/lig_dom"/>
</dbReference>
<dbReference type="InterPro" id="IPR044507">
    <property type="entry name" value="DltA-like"/>
</dbReference>
<dbReference type="RefSeq" id="WP_006718022.1">
    <property type="nucleotide sequence ID" value="NZ_CP007032.1"/>
</dbReference>
<dbReference type="STRING" id="871968.DESME_14435"/>
<dbReference type="HOGENOM" id="CLU_000022_2_12_9"/>
<dbReference type="PANTHER" id="PTHR45398:SF1">
    <property type="entry name" value="ENZYME, PUTATIVE (JCVI)-RELATED"/>
    <property type="match status" value="1"/>
</dbReference>
<protein>
    <submittedName>
        <fullName evidence="9">D-alanine--D-alanine ligase</fullName>
    </submittedName>
</protein>
<dbReference type="InterPro" id="IPR045851">
    <property type="entry name" value="AMP-bd_C_sf"/>
</dbReference>
<keyword evidence="2 9" id="KW-0436">Ligase</keyword>
<dbReference type="CDD" id="cd05945">
    <property type="entry name" value="DltA"/>
    <property type="match status" value="1"/>
</dbReference>
<evidence type="ECO:0000259" key="7">
    <source>
        <dbReference type="Pfam" id="PF00501"/>
    </source>
</evidence>
<evidence type="ECO:0000256" key="2">
    <source>
        <dbReference type="ARBA" id="ARBA00022598"/>
    </source>
</evidence>
<keyword evidence="4" id="KW-0067">ATP-binding</keyword>
<feature type="domain" description="AMP-binding enzyme C-terminal" evidence="8">
    <location>
        <begin position="473"/>
        <end position="550"/>
    </location>
</feature>
<dbReference type="AlphaFoldDB" id="W0EG96"/>
<feature type="domain" description="AMP-dependent synthetase/ligase" evidence="7">
    <location>
        <begin position="7"/>
        <end position="360"/>
    </location>
</feature>
<dbReference type="SUPFAM" id="SSF56801">
    <property type="entry name" value="Acetyl-CoA synthetase-like"/>
    <property type="match status" value="1"/>
</dbReference>
<dbReference type="Gene3D" id="3.30.300.30">
    <property type="match status" value="1"/>
</dbReference>
<keyword evidence="10" id="KW-1185">Reference proteome</keyword>
<dbReference type="InterPro" id="IPR025110">
    <property type="entry name" value="AMP-bd_C"/>
</dbReference>
<keyword evidence="3" id="KW-0547">Nucleotide-binding</keyword>
<dbReference type="Gene3D" id="3.40.50.12780">
    <property type="entry name" value="N-terminal domain of ligase-like"/>
    <property type="match status" value="1"/>
</dbReference>
<evidence type="ECO:0000313" key="9">
    <source>
        <dbReference type="EMBL" id="AHF08091.1"/>
    </source>
</evidence>
<name>W0EG96_9FIRM</name>
<comment type="function">
    <text evidence="5">Catalyzes the first step in the D-alanylation of lipoteichoic acid (LTA), the activation of D-alanine and its transfer onto the D-alanyl carrier protein (Dcp) DltC. In an ATP-dependent two-step reaction, forms a high energy D-alanyl-AMP intermediate, followed by transfer of the D-alanyl residue as a thiol ester to the phosphopantheinyl prosthetic group of the Dcp. D-alanylation of LTA plays an important role in modulating the properties of the cell wall in Gram-positive bacteria, influencing the net charge of the cell wall.</text>
</comment>
<evidence type="ECO:0000256" key="3">
    <source>
        <dbReference type="ARBA" id="ARBA00022741"/>
    </source>
</evidence>
<evidence type="ECO:0000256" key="4">
    <source>
        <dbReference type="ARBA" id="ARBA00022840"/>
    </source>
</evidence>
<evidence type="ECO:0000259" key="8">
    <source>
        <dbReference type="Pfam" id="PF13193"/>
    </source>
</evidence>
<dbReference type="Pfam" id="PF00501">
    <property type="entry name" value="AMP-binding"/>
    <property type="match status" value="1"/>
</dbReference>
<dbReference type="GO" id="GO:0016874">
    <property type="term" value="F:ligase activity"/>
    <property type="evidence" value="ECO:0007669"/>
    <property type="project" value="UniProtKB-KW"/>
</dbReference>
<gene>
    <name evidence="9" type="ORF">DESME_14435</name>
</gene>
<dbReference type="Proteomes" id="UP000010847">
    <property type="component" value="Chromosome"/>
</dbReference>
<comment type="similarity">
    <text evidence="6">Belongs to the ATP-dependent AMP-binding enzyme family. DltA subfamily.</text>
</comment>
<evidence type="ECO:0000256" key="5">
    <source>
        <dbReference type="ARBA" id="ARBA00054605"/>
    </source>
</evidence>